<evidence type="ECO:0000313" key="7">
    <source>
        <dbReference type="EMBL" id="KAF2312234.1"/>
    </source>
</evidence>
<protein>
    <recommendedName>
        <fullName evidence="9">Pectate lyase superfamily protein domain-containing protein</fullName>
    </recommendedName>
</protein>
<reference evidence="7 8" key="1">
    <citation type="journal article" date="2020" name="Mol. Plant">
        <title>The Chromosome-Based Rubber Tree Genome Provides New Insights into Spurge Genome Evolution and Rubber Biosynthesis.</title>
        <authorList>
            <person name="Liu J."/>
            <person name="Shi C."/>
            <person name="Shi C.C."/>
            <person name="Li W."/>
            <person name="Zhang Q.J."/>
            <person name="Zhang Y."/>
            <person name="Li K."/>
            <person name="Lu H.F."/>
            <person name="Shi C."/>
            <person name="Zhu S.T."/>
            <person name="Xiao Z.Y."/>
            <person name="Nan H."/>
            <person name="Yue Y."/>
            <person name="Zhu X.G."/>
            <person name="Wu Y."/>
            <person name="Hong X.N."/>
            <person name="Fan G.Y."/>
            <person name="Tong Y."/>
            <person name="Zhang D."/>
            <person name="Mao C.L."/>
            <person name="Liu Y.L."/>
            <person name="Hao S.J."/>
            <person name="Liu W.Q."/>
            <person name="Lv M.Q."/>
            <person name="Zhang H.B."/>
            <person name="Liu Y."/>
            <person name="Hu-Tang G.R."/>
            <person name="Wang J.P."/>
            <person name="Wang J.H."/>
            <person name="Sun Y.H."/>
            <person name="Ni S.B."/>
            <person name="Chen W.B."/>
            <person name="Zhang X.C."/>
            <person name="Jiao Y.N."/>
            <person name="Eichler E.E."/>
            <person name="Li G.H."/>
            <person name="Liu X."/>
            <person name="Gao L.Z."/>
        </authorList>
    </citation>
    <scope>NUCLEOTIDE SEQUENCE [LARGE SCALE GENOMIC DNA]</scope>
    <source>
        <strain evidence="8">cv. GT1</strain>
        <tissue evidence="7">Leaf</tissue>
    </source>
</reference>
<dbReference type="Proteomes" id="UP000467840">
    <property type="component" value="Chromosome 14"/>
</dbReference>
<evidence type="ECO:0000256" key="4">
    <source>
        <dbReference type="ARBA" id="ARBA00022801"/>
    </source>
</evidence>
<comment type="subcellular location">
    <subcellularLocation>
        <location evidence="1">Secreted</location>
        <location evidence="1">Cell wall</location>
    </subcellularLocation>
</comment>
<evidence type="ECO:0000256" key="3">
    <source>
        <dbReference type="ARBA" id="ARBA00022512"/>
    </source>
</evidence>
<keyword evidence="4 6" id="KW-0378">Hydrolase</keyword>
<evidence type="ECO:0008006" key="9">
    <source>
        <dbReference type="Google" id="ProtNLM"/>
    </source>
</evidence>
<dbReference type="InterPro" id="IPR012334">
    <property type="entry name" value="Pectin_lyas_fold"/>
</dbReference>
<evidence type="ECO:0000256" key="2">
    <source>
        <dbReference type="ARBA" id="ARBA00008834"/>
    </source>
</evidence>
<comment type="similarity">
    <text evidence="2 6">Belongs to the glycosyl hydrolase 28 family.</text>
</comment>
<dbReference type="InterPro" id="IPR000743">
    <property type="entry name" value="Glyco_hydro_28"/>
</dbReference>
<dbReference type="PANTHER" id="PTHR31339:SF12">
    <property type="entry name" value="ENDO-POLYGALACTURONASE-LIKE PROTEIN"/>
    <property type="match status" value="1"/>
</dbReference>
<dbReference type="SUPFAM" id="SSF51126">
    <property type="entry name" value="Pectin lyase-like"/>
    <property type="match status" value="2"/>
</dbReference>
<dbReference type="GO" id="GO:0005975">
    <property type="term" value="P:carbohydrate metabolic process"/>
    <property type="evidence" value="ECO:0007669"/>
    <property type="project" value="InterPro"/>
</dbReference>
<keyword evidence="3" id="KW-0134">Cell wall</keyword>
<dbReference type="Gene3D" id="2.160.20.10">
    <property type="entry name" value="Single-stranded right-handed beta-helix, Pectin lyase-like"/>
    <property type="match status" value="2"/>
</dbReference>
<sequence length="401" mass="44069">MKPLRLFHKDITFQISMKKGVQDIQLTTVPISRNGNRQDNRMVASLMKSLGHKTHFVALNRSIRRMLNPEDSLTTHCVLNSRARNVISDTVGYQAINCRRHSAVLTDFGGVGDGKTSNTIAFQSAIANLSKYASDGGAQLVVPPGKWLTGSFNLTSHFTLFLHKDAVLLASQDEAEWPVLPPLPSYGRGRDAPGGRYSSLIFGTNLTDVVITGNNGTIDGQGATWWDKLHKGLLNLTRPYLIEILYSRLIQISNLTLINSPSWNVHPTYSSYVLVQGLTILAPIDSPNTDGINPGNNGTIDGQGAPWWDKYKQGLLKATRPFLIELLYTNQLQISNITLTNSPSWHVHPIYCSNVVIQEVTILAPVEVPNTDGINPDKVAVLLLLRLGPSCSFLLRASVLV</sequence>
<evidence type="ECO:0000256" key="5">
    <source>
        <dbReference type="ARBA" id="ARBA00023295"/>
    </source>
</evidence>
<gene>
    <name evidence="7" type="ORF">GH714_028673</name>
</gene>
<dbReference type="PANTHER" id="PTHR31339">
    <property type="entry name" value="PECTIN LYASE-RELATED"/>
    <property type="match status" value="1"/>
</dbReference>
<evidence type="ECO:0000256" key="1">
    <source>
        <dbReference type="ARBA" id="ARBA00004191"/>
    </source>
</evidence>
<name>A0A6A6MG28_HEVBR</name>
<evidence type="ECO:0000256" key="6">
    <source>
        <dbReference type="RuleBase" id="RU361169"/>
    </source>
</evidence>
<keyword evidence="8" id="KW-1185">Reference proteome</keyword>
<dbReference type="InterPro" id="IPR051801">
    <property type="entry name" value="GH28_Enzymes"/>
</dbReference>
<evidence type="ECO:0000313" key="8">
    <source>
        <dbReference type="Proteomes" id="UP000467840"/>
    </source>
</evidence>
<organism evidence="7 8">
    <name type="scientific">Hevea brasiliensis</name>
    <name type="common">Para rubber tree</name>
    <name type="synonym">Siphonia brasiliensis</name>
    <dbReference type="NCBI Taxonomy" id="3981"/>
    <lineage>
        <taxon>Eukaryota</taxon>
        <taxon>Viridiplantae</taxon>
        <taxon>Streptophyta</taxon>
        <taxon>Embryophyta</taxon>
        <taxon>Tracheophyta</taxon>
        <taxon>Spermatophyta</taxon>
        <taxon>Magnoliopsida</taxon>
        <taxon>eudicotyledons</taxon>
        <taxon>Gunneridae</taxon>
        <taxon>Pentapetalae</taxon>
        <taxon>rosids</taxon>
        <taxon>fabids</taxon>
        <taxon>Malpighiales</taxon>
        <taxon>Euphorbiaceae</taxon>
        <taxon>Crotonoideae</taxon>
        <taxon>Micrandreae</taxon>
        <taxon>Hevea</taxon>
    </lineage>
</organism>
<proteinExistence type="inferred from homology"/>
<dbReference type="AlphaFoldDB" id="A0A6A6MG28"/>
<keyword evidence="5 6" id="KW-0326">Glycosidase</keyword>
<keyword evidence="3" id="KW-0964">Secreted</keyword>
<dbReference type="GO" id="GO:0004650">
    <property type="term" value="F:polygalacturonase activity"/>
    <property type="evidence" value="ECO:0007669"/>
    <property type="project" value="InterPro"/>
</dbReference>
<dbReference type="EMBL" id="JAAGAX010000006">
    <property type="protein sequence ID" value="KAF2312234.1"/>
    <property type="molecule type" value="Genomic_DNA"/>
</dbReference>
<dbReference type="Pfam" id="PF00295">
    <property type="entry name" value="Glyco_hydro_28"/>
    <property type="match status" value="2"/>
</dbReference>
<comment type="caution">
    <text evidence="7">The sequence shown here is derived from an EMBL/GenBank/DDBJ whole genome shotgun (WGS) entry which is preliminary data.</text>
</comment>
<accession>A0A6A6MG28</accession>
<dbReference type="InterPro" id="IPR011050">
    <property type="entry name" value="Pectin_lyase_fold/virulence"/>
</dbReference>